<dbReference type="GeneID" id="55995070"/>
<feature type="region of interest" description="Disordered" evidence="1">
    <location>
        <begin position="29"/>
        <end position="52"/>
    </location>
</feature>
<dbReference type="KEGG" id="trg:TRUGW13939_07579"/>
<dbReference type="Proteomes" id="UP000509510">
    <property type="component" value="Chromosome IV"/>
</dbReference>
<keyword evidence="3" id="KW-1185">Reference proteome</keyword>
<accession>A0A7H8R232</accession>
<dbReference type="RefSeq" id="XP_035346611.1">
    <property type="nucleotide sequence ID" value="XM_035490718.1"/>
</dbReference>
<proteinExistence type="predicted"/>
<organism evidence="2 3">
    <name type="scientific">Talaromyces rugulosus</name>
    <name type="common">Penicillium rugulosum</name>
    <dbReference type="NCBI Taxonomy" id="121627"/>
    <lineage>
        <taxon>Eukaryota</taxon>
        <taxon>Fungi</taxon>
        <taxon>Dikarya</taxon>
        <taxon>Ascomycota</taxon>
        <taxon>Pezizomycotina</taxon>
        <taxon>Eurotiomycetes</taxon>
        <taxon>Eurotiomycetidae</taxon>
        <taxon>Eurotiales</taxon>
        <taxon>Trichocomaceae</taxon>
        <taxon>Talaromyces</taxon>
        <taxon>Talaromyces sect. Islandici</taxon>
    </lineage>
</organism>
<evidence type="ECO:0000313" key="2">
    <source>
        <dbReference type="EMBL" id="QKX60434.1"/>
    </source>
</evidence>
<name>A0A7H8R232_TALRU</name>
<reference evidence="3" key="1">
    <citation type="submission" date="2020-06" db="EMBL/GenBank/DDBJ databases">
        <title>A chromosome-scale genome assembly of Talaromyces rugulosus W13939.</title>
        <authorList>
            <person name="Wang B."/>
            <person name="Guo L."/>
            <person name="Ye K."/>
            <person name="Wang L."/>
        </authorList>
    </citation>
    <scope>NUCLEOTIDE SEQUENCE [LARGE SCALE GENOMIC DNA]</scope>
    <source>
        <strain evidence="3">W13939</strain>
    </source>
</reference>
<evidence type="ECO:0008006" key="4">
    <source>
        <dbReference type="Google" id="ProtNLM"/>
    </source>
</evidence>
<sequence>MPITLTTAAHPPRRWNAMKLDTAKDLLKRSFQEDSHRGEDSGSSGDSGRRRDVNLIRTSFPPSLFSTSHVSPSRNGFVWAVFHAYSHHHNLTIRPEDVWFSILTQLSFFVNTHAEELRSLFPTHNEQKRLTVFGAGTLETADFGAMALQMTQLIEENVVDELRRWIMPDFSSTTKSDSVVAAALMMGTLQKYFSYGFHLLCGIPSVTLLGERQDWLSLVKKLDKLHQFGDEPARFAQLLRPILNHFVQSFDSPESPDVLSFWNKCAHKTGGSGPSFLTGWVSVFCFWDETGDLLYDKESIHRVSSPKFTTRNTDMGLDDVLSRYVKTDDIPSGYVSVPVIVDDNGVIHYTVMLAGLVGIQAKSSGAMLDGANVPYGRGTLPLGPDYNPPPATEEPGLDSIQPLSGWWMYEQKGSKNAGIRA</sequence>
<dbReference type="OrthoDB" id="9978173at2759"/>
<protein>
    <recommendedName>
        <fullName evidence="4">DUF4419 domain-containing protein</fullName>
    </recommendedName>
</protein>
<dbReference type="AlphaFoldDB" id="A0A7H8R232"/>
<gene>
    <name evidence="2" type="ORF">TRUGW13939_07579</name>
</gene>
<dbReference type="PANTHER" id="PTHR31252">
    <property type="entry name" value="DUF4419 DOMAIN-CONTAINING PROTEIN"/>
    <property type="match status" value="1"/>
</dbReference>
<evidence type="ECO:0000313" key="3">
    <source>
        <dbReference type="Proteomes" id="UP000509510"/>
    </source>
</evidence>
<evidence type="ECO:0000256" key="1">
    <source>
        <dbReference type="SAM" id="MobiDB-lite"/>
    </source>
</evidence>
<dbReference type="InterPro" id="IPR025533">
    <property type="entry name" value="DUF4419"/>
</dbReference>
<dbReference type="EMBL" id="CP055901">
    <property type="protein sequence ID" value="QKX60434.1"/>
    <property type="molecule type" value="Genomic_DNA"/>
</dbReference>
<dbReference type="PANTHER" id="PTHR31252:SF11">
    <property type="entry name" value="DUF4419 DOMAIN-CONTAINING PROTEIN"/>
    <property type="match status" value="1"/>
</dbReference>
<feature type="compositionally biased region" description="Basic and acidic residues" evidence="1">
    <location>
        <begin position="29"/>
        <end position="40"/>
    </location>
</feature>
<dbReference type="Pfam" id="PF14388">
    <property type="entry name" value="DUF4419"/>
    <property type="match status" value="1"/>
</dbReference>